<evidence type="ECO:0000256" key="1">
    <source>
        <dbReference type="SAM" id="MobiDB-lite"/>
    </source>
</evidence>
<feature type="region of interest" description="Disordered" evidence="1">
    <location>
        <begin position="21"/>
        <end position="69"/>
    </location>
</feature>
<evidence type="ECO:0000256" key="2">
    <source>
        <dbReference type="SAM" id="SignalP"/>
    </source>
</evidence>
<evidence type="ECO:0000313" key="3">
    <source>
        <dbReference type="EMBL" id="JAA71541.1"/>
    </source>
</evidence>
<name>A0A0K8RKD2_IXORI</name>
<proteinExistence type="evidence at transcript level"/>
<dbReference type="EMBL" id="GADI01002267">
    <property type="protein sequence ID" value="JAA71541.1"/>
    <property type="molecule type" value="mRNA"/>
</dbReference>
<protein>
    <submittedName>
        <fullName evidence="3">Putative ixodes 8-cys protein</fullName>
    </submittedName>
</protein>
<reference evidence="3" key="1">
    <citation type="submission" date="2012-12" db="EMBL/GenBank/DDBJ databases">
        <title>Identification and characterization of a phenylalanine ammonia-lyase gene family in Isatis indigotica Fort.</title>
        <authorList>
            <person name="Liu Q."/>
            <person name="Chen J."/>
            <person name="Zhou X."/>
            <person name="Di P."/>
            <person name="Xiao Y."/>
            <person name="Xuan H."/>
            <person name="Zhang L."/>
            <person name="Chen W."/>
        </authorList>
    </citation>
    <scope>NUCLEOTIDE SEQUENCE</scope>
    <source>
        <tissue evidence="3">Salivary gland</tissue>
    </source>
</reference>
<feature type="chain" id="PRO_5005518436" evidence="2">
    <location>
        <begin position="23"/>
        <end position="69"/>
    </location>
</feature>
<accession>A0A0K8RKD2</accession>
<feature type="compositionally biased region" description="Polar residues" evidence="1">
    <location>
        <begin position="39"/>
        <end position="48"/>
    </location>
</feature>
<organism evidence="3">
    <name type="scientific">Ixodes ricinus</name>
    <name type="common">Common tick</name>
    <name type="synonym">Acarus ricinus</name>
    <dbReference type="NCBI Taxonomy" id="34613"/>
    <lineage>
        <taxon>Eukaryota</taxon>
        <taxon>Metazoa</taxon>
        <taxon>Ecdysozoa</taxon>
        <taxon>Arthropoda</taxon>
        <taxon>Chelicerata</taxon>
        <taxon>Arachnida</taxon>
        <taxon>Acari</taxon>
        <taxon>Parasitiformes</taxon>
        <taxon>Ixodida</taxon>
        <taxon>Ixodoidea</taxon>
        <taxon>Ixodidae</taxon>
        <taxon>Ixodinae</taxon>
        <taxon>Ixodes</taxon>
    </lineage>
</organism>
<feature type="compositionally biased region" description="Basic residues" evidence="1">
    <location>
        <begin position="57"/>
        <end position="69"/>
    </location>
</feature>
<sequence length="69" mass="7228">MFKLKFFILVVLAGLSFGDASASETDAASPNGEADPGNGASSAATVQGDQKPLANRRMVKIKKAKTSEW</sequence>
<dbReference type="AlphaFoldDB" id="A0A0K8RKD2"/>
<keyword evidence="2" id="KW-0732">Signal</keyword>
<feature type="signal peptide" evidence="2">
    <location>
        <begin position="1"/>
        <end position="22"/>
    </location>
</feature>